<feature type="compositionally biased region" description="Low complexity" evidence="2">
    <location>
        <begin position="1076"/>
        <end position="1087"/>
    </location>
</feature>
<feature type="region of interest" description="Disordered" evidence="2">
    <location>
        <begin position="1052"/>
        <end position="1106"/>
    </location>
</feature>
<accession>W4FGP1</accession>
<dbReference type="GO" id="GO:0005634">
    <property type="term" value="C:nucleus"/>
    <property type="evidence" value="ECO:0007669"/>
    <property type="project" value="TreeGrafter"/>
</dbReference>
<dbReference type="InterPro" id="IPR027417">
    <property type="entry name" value="P-loop_NTPase"/>
</dbReference>
<dbReference type="OrthoDB" id="421838at2759"/>
<feature type="compositionally biased region" description="Polar residues" evidence="2">
    <location>
        <begin position="8"/>
        <end position="17"/>
    </location>
</feature>
<reference evidence="6" key="1">
    <citation type="submission" date="2013-12" db="EMBL/GenBank/DDBJ databases">
        <title>The Genome Sequence of Aphanomyces astaci APO3.</title>
        <authorList>
            <consortium name="The Broad Institute Genomics Platform"/>
            <person name="Russ C."/>
            <person name="Tyler B."/>
            <person name="van West P."/>
            <person name="Dieguez-Uribeondo J."/>
            <person name="Young S.K."/>
            <person name="Zeng Q."/>
            <person name="Gargeya S."/>
            <person name="Fitzgerald M."/>
            <person name="Abouelleil A."/>
            <person name="Alvarado L."/>
            <person name="Chapman S.B."/>
            <person name="Gainer-Dewar J."/>
            <person name="Goldberg J."/>
            <person name="Griggs A."/>
            <person name="Gujja S."/>
            <person name="Hansen M."/>
            <person name="Howarth C."/>
            <person name="Imamovic A."/>
            <person name="Ireland A."/>
            <person name="Larimer J."/>
            <person name="McCowan C."/>
            <person name="Murphy C."/>
            <person name="Pearson M."/>
            <person name="Poon T.W."/>
            <person name="Priest M."/>
            <person name="Roberts A."/>
            <person name="Saif S."/>
            <person name="Shea T."/>
            <person name="Sykes S."/>
            <person name="Wortman J."/>
            <person name="Nusbaum C."/>
            <person name="Birren B."/>
        </authorList>
    </citation>
    <scope>NUCLEOTIDE SEQUENCE [LARGE SCALE GENOMIC DNA]</scope>
    <source>
        <strain evidence="6">APO3</strain>
    </source>
</reference>
<dbReference type="GO" id="GO:0031490">
    <property type="term" value="F:chromatin DNA binding"/>
    <property type="evidence" value="ECO:0007669"/>
    <property type="project" value="TreeGrafter"/>
</dbReference>
<dbReference type="Pfam" id="PF25373">
    <property type="entry name" value="SBNO"/>
    <property type="match status" value="1"/>
</dbReference>
<dbReference type="InterPro" id="IPR039187">
    <property type="entry name" value="SNO_AAA"/>
</dbReference>
<dbReference type="Gene3D" id="3.40.50.300">
    <property type="entry name" value="P-loop containing nucleotide triphosphate hydrolases"/>
    <property type="match status" value="2"/>
</dbReference>
<evidence type="ECO:0000259" key="4">
    <source>
        <dbReference type="Pfam" id="PF13872"/>
    </source>
</evidence>
<dbReference type="VEuPathDB" id="FungiDB:H257_17379"/>
<dbReference type="InterPro" id="IPR057332">
    <property type="entry name" value="SBNO_a/b_dom"/>
</dbReference>
<evidence type="ECO:0000259" key="5">
    <source>
        <dbReference type="Pfam" id="PF25373"/>
    </source>
</evidence>
<dbReference type="GO" id="GO:0042393">
    <property type="term" value="F:histone binding"/>
    <property type="evidence" value="ECO:0007669"/>
    <property type="project" value="TreeGrafter"/>
</dbReference>
<sequence length="1145" mass="125815">MMMEVSPGKTQLGSDSINAAKKDHEATAEDDEMTHTEDLVFSPYVCQSIVIGQPHPGTISEAALLSTAPLPPCTYPVDAFPTELIEHGKLTNLQLEGVLYACMQHQRVLPSGARSGFFLGDGTGVGKGRQLAGIVLENLCRGRKKHLWFSVSNDLRVDAERDLRDIGCHVDVIDGCHQLEKEKAKGFGMSSKTGVLYSTYSTLTSNYSHPTKSRLLQIVAWCGGANFDGCILFDECHKAKHGELSDKSATASSKIALAVQKIQVMLPNARVVYCSATGVGGIEHMAYMSRLGLWGPSTSFQGFSEFLRTIKNRGMGAMEMLAIEMKLQGKYLSRGLSYVGAEFELDTVVLSDSQRRLYDNAVAFWNVLIPSLERACNITRTRGDASRVMWGFHQRFFRQLCMCLKVPFIVSTVKACLASGHCAVIGLQTTGEASMERCNLVDSKTDSLVSLCERILIDLVTLHFPTKINMDKPNNVHATSLDTFEPTNSFLTATTDSFQAEQDIGPVATLADGTKESLVCLELKNSLLATIPTLELPPNPLDHLLDALGGDAQVAELTGRRHRIVLSHGAYVMKSRGLNLDQVNQDERQAFMRGQKLVAIISDAASTGISLHADRRCQNQRRRVHITLELPWSADKAIQQLGRSHRSNQSCAPIYKLVTTNCGGETRFVAAVAKKMMTMGALTKGDRRAGSGQDLSGYHFETKYGFQAIREVLRCVCSGYFVEGVDVPALIQACPSLVSPLYMNAILVQNLKNIGLYPPSQSVSVKLFLNRLLGLAPTHQNALFHYFEKALQAVIAKAQQEGKYDEGYDDIKGRKAMLMNEADIGSNVTYSHILVDRGISWDEALSIYDNVASEYQAEFYMSDQKYFGEYLYMLMITGGRSCSVIRPNTGYMFLEPTKIDDMRDKYSTITSDKAERGWKRIFDHCESRCVHTSGCKQGETCRVGIRKLQYHLVSGSLLPIWKVLEHLVTGQTDVHTNSNSAALRIVRITLTNSAKQKLVGVNFPPDLISTLQATLMTLAANTSTHVDPVTPIDMKTKERVCQAKRTMLTFFAPQPGAASSSSKRQRVDETPATVGTSTTSQPSSMTPAAKSGREFKKASPPTKQRPVSAYFAPSIIHPVAAPPPVKTVLHTSDSCIDLVSSDDEL</sequence>
<feature type="domain" description="SBNO alpha/beta" evidence="5">
    <location>
        <begin position="839"/>
        <end position="946"/>
    </location>
</feature>
<dbReference type="InterPro" id="IPR026937">
    <property type="entry name" value="SBNO_Helicase_C_dom"/>
</dbReference>
<gene>
    <name evidence="6" type="ORF">H257_17379</name>
</gene>
<organism evidence="6">
    <name type="scientific">Aphanomyces astaci</name>
    <name type="common">Crayfish plague agent</name>
    <dbReference type="NCBI Taxonomy" id="112090"/>
    <lineage>
        <taxon>Eukaryota</taxon>
        <taxon>Sar</taxon>
        <taxon>Stramenopiles</taxon>
        <taxon>Oomycota</taxon>
        <taxon>Saprolegniomycetes</taxon>
        <taxon>Saprolegniales</taxon>
        <taxon>Verrucalvaceae</taxon>
        <taxon>Aphanomyces</taxon>
    </lineage>
</organism>
<proteinExistence type="inferred from homology"/>
<evidence type="ECO:0000256" key="1">
    <source>
        <dbReference type="ARBA" id="ARBA00006992"/>
    </source>
</evidence>
<protein>
    <recommendedName>
        <fullName evidence="7">Strawberry notch AAA domain-containing protein</fullName>
    </recommendedName>
</protein>
<dbReference type="SUPFAM" id="SSF52540">
    <property type="entry name" value="P-loop containing nucleoside triphosphate hydrolases"/>
    <property type="match status" value="2"/>
</dbReference>
<dbReference type="Pfam" id="PF13872">
    <property type="entry name" value="AAA_34"/>
    <property type="match status" value="1"/>
</dbReference>
<dbReference type="EMBL" id="KI913218">
    <property type="protein sequence ID" value="ETV66034.1"/>
    <property type="molecule type" value="Genomic_DNA"/>
</dbReference>
<evidence type="ECO:0000259" key="3">
    <source>
        <dbReference type="Pfam" id="PF13871"/>
    </source>
</evidence>
<evidence type="ECO:0008006" key="7">
    <source>
        <dbReference type="Google" id="ProtNLM"/>
    </source>
</evidence>
<comment type="similarity">
    <text evidence="1">Belongs to the SBNO family.</text>
</comment>
<evidence type="ECO:0000313" key="6">
    <source>
        <dbReference type="EMBL" id="ETV66034.1"/>
    </source>
</evidence>
<dbReference type="RefSeq" id="XP_009844463.1">
    <property type="nucleotide sequence ID" value="XM_009846161.1"/>
</dbReference>
<dbReference type="PANTHER" id="PTHR12706:SF33">
    <property type="entry name" value="PROTEIN WITH HELICASE_C DOMAIN"/>
    <property type="match status" value="1"/>
</dbReference>
<feature type="domain" description="Strawberry notch helicase C" evidence="3">
    <location>
        <begin position="539"/>
        <end position="808"/>
    </location>
</feature>
<dbReference type="AlphaFoldDB" id="W4FGP1"/>
<dbReference type="GO" id="GO:0006355">
    <property type="term" value="P:regulation of DNA-templated transcription"/>
    <property type="evidence" value="ECO:0007669"/>
    <property type="project" value="InterPro"/>
</dbReference>
<dbReference type="Pfam" id="PF13871">
    <property type="entry name" value="Helicase_C_4"/>
    <property type="match status" value="1"/>
</dbReference>
<dbReference type="PANTHER" id="PTHR12706">
    <property type="entry name" value="STRAWBERRY NOTCH-RELATED"/>
    <property type="match status" value="1"/>
</dbReference>
<dbReference type="InterPro" id="IPR026741">
    <property type="entry name" value="SNO"/>
</dbReference>
<evidence type="ECO:0000256" key="2">
    <source>
        <dbReference type="SAM" id="MobiDB-lite"/>
    </source>
</evidence>
<feature type="region of interest" description="Disordered" evidence="2">
    <location>
        <begin position="1"/>
        <end position="31"/>
    </location>
</feature>
<name>W4FGP1_APHAT</name>
<feature type="compositionally biased region" description="Basic and acidic residues" evidence="2">
    <location>
        <begin position="20"/>
        <end position="31"/>
    </location>
</feature>
<dbReference type="GeneID" id="20819375"/>
<feature type="domain" description="Strawberry notch AAA" evidence="4">
    <location>
        <begin position="54"/>
        <end position="360"/>
    </location>
</feature>